<dbReference type="Pfam" id="PF06094">
    <property type="entry name" value="GGACT"/>
    <property type="match status" value="1"/>
</dbReference>
<dbReference type="InterPro" id="IPR045038">
    <property type="entry name" value="AIG2-like"/>
</dbReference>
<dbReference type="Proteomes" id="UP001497493">
    <property type="component" value="Chromosome"/>
</dbReference>
<sequence length="138" mass="15615">MPDRVNLFAYGTLQIPEVMEAVTGARFPSELAELIDYACCRIAGCPYPGLRPRPGAVTEGLLYRGIDRRTLGLLDAFEDDFYRRETRLVTTASGSRVAAEVYLVPPQHHALLIDRPWDLAAFRRRALPGFLARARRRR</sequence>
<gene>
    <name evidence="4" type="ORF">MECH1_V1_1212</name>
</gene>
<evidence type="ECO:0000313" key="4">
    <source>
        <dbReference type="EMBL" id="CAL1239988.1"/>
    </source>
</evidence>
<dbReference type="InterPro" id="IPR009288">
    <property type="entry name" value="AIG2-like_dom"/>
</dbReference>
<dbReference type="InterPro" id="IPR013024">
    <property type="entry name" value="GGCT-like"/>
</dbReference>
<organism evidence="4 5">
    <name type="scientific">Candidatus Methylocalor cossyra</name>
    <dbReference type="NCBI Taxonomy" id="3108543"/>
    <lineage>
        <taxon>Bacteria</taxon>
        <taxon>Pseudomonadati</taxon>
        <taxon>Pseudomonadota</taxon>
        <taxon>Gammaproteobacteria</taxon>
        <taxon>Methylococcales</taxon>
        <taxon>Methylococcaceae</taxon>
        <taxon>Candidatus Methylocalor</taxon>
    </lineage>
</organism>
<feature type="domain" description="Gamma-glutamylcyclotransferase AIG2-like" evidence="3">
    <location>
        <begin position="7"/>
        <end position="109"/>
    </location>
</feature>
<reference evidence="4 5" key="1">
    <citation type="submission" date="2024-04" db="EMBL/GenBank/DDBJ databases">
        <authorList>
            <person name="Cremers G."/>
        </authorList>
    </citation>
    <scope>NUCLEOTIDE SEQUENCE [LARGE SCALE GENOMIC DNA]</scope>
    <source>
        <strain evidence="4">MeCH1-AG</strain>
    </source>
</reference>
<accession>A0ABP1C791</accession>
<dbReference type="EMBL" id="OZ026884">
    <property type="protein sequence ID" value="CAL1239988.1"/>
    <property type="molecule type" value="Genomic_DNA"/>
</dbReference>
<dbReference type="RefSeq" id="WP_348759507.1">
    <property type="nucleotide sequence ID" value="NZ_OZ026884.1"/>
</dbReference>
<dbReference type="PANTHER" id="PTHR31544:SF2">
    <property type="entry name" value="AIG2-LIKE PROTEIN D"/>
    <property type="match status" value="1"/>
</dbReference>
<dbReference type="SUPFAM" id="SSF110857">
    <property type="entry name" value="Gamma-glutamyl cyclotransferase-like"/>
    <property type="match status" value="1"/>
</dbReference>
<evidence type="ECO:0000259" key="3">
    <source>
        <dbReference type="Pfam" id="PF06094"/>
    </source>
</evidence>
<dbReference type="InterPro" id="IPR036568">
    <property type="entry name" value="GGCT-like_sf"/>
</dbReference>
<keyword evidence="1" id="KW-0808">Transferase</keyword>
<keyword evidence="5" id="KW-1185">Reference proteome</keyword>
<dbReference type="PANTHER" id="PTHR31544">
    <property type="entry name" value="AIG2-LIKE PROTEIN D"/>
    <property type="match status" value="1"/>
</dbReference>
<evidence type="ECO:0000256" key="1">
    <source>
        <dbReference type="ARBA" id="ARBA00022679"/>
    </source>
</evidence>
<proteinExistence type="predicted"/>
<dbReference type="CDD" id="cd06661">
    <property type="entry name" value="GGCT_like"/>
    <property type="match status" value="1"/>
</dbReference>
<name>A0ABP1C791_9GAMM</name>
<evidence type="ECO:0000256" key="2">
    <source>
        <dbReference type="ARBA" id="ARBA00030602"/>
    </source>
</evidence>
<evidence type="ECO:0000313" key="5">
    <source>
        <dbReference type="Proteomes" id="UP001497493"/>
    </source>
</evidence>
<protein>
    <recommendedName>
        <fullName evidence="2">Putative gamma-glutamylcyclotransferase</fullName>
    </recommendedName>
</protein>
<dbReference type="Gene3D" id="3.10.490.10">
    <property type="entry name" value="Gamma-glutamyl cyclotransferase-like"/>
    <property type="match status" value="1"/>
</dbReference>